<evidence type="ECO:0000313" key="8">
    <source>
        <dbReference type="Proteomes" id="UP000460318"/>
    </source>
</evidence>
<feature type="transmembrane region" description="Helical" evidence="6">
    <location>
        <begin position="273"/>
        <end position="292"/>
    </location>
</feature>
<feature type="transmembrane region" description="Helical" evidence="6">
    <location>
        <begin position="341"/>
        <end position="358"/>
    </location>
</feature>
<proteinExistence type="inferred from homology"/>
<evidence type="ECO:0000256" key="1">
    <source>
        <dbReference type="ARBA" id="ARBA00004141"/>
    </source>
</evidence>
<feature type="transmembrane region" description="Helical" evidence="6">
    <location>
        <begin position="97"/>
        <end position="120"/>
    </location>
</feature>
<sequence length="440" mass="47885">MSEVSQVSSNDSGAQDFEREPVPAHMRKKWLSMSLVWIAIGIDLSAMFLGAELGNGMNLADSLTATMVGSIILGLIGALCAFVGAKTGLSTAMISRFLFGNIGARIVSIVLGIFSLGWFGVQAGFFASNMQTAFHKLWGIDLSLGLLSFIGGMLMMSTAIWGYRSIERLSVWSVPLLVIFIGVALFMAFNSQGTSAIWEPISGPAIPMGTAVSLVIGIFIVGTVLSPDIARWARTPMHAVTAAFIGFFVGNSFMTVIAIFLSRLMDTDDLTNIFITLGLGLPAIIVLTLAQWTTNTNNLYSASLGFSVVFQRFPKKWITIIAGLFATSLAVFGIYDKFLSFLNVITMFVSPIGGIYTSEYLLVDRKKFTFEGIDRNKNWVIRSLIVWVAATLFAYMTTASPDGFGLFQLTRVPALDAFIFAFIVQWIVGKMMSKKGSQHE</sequence>
<name>A0A7X3ILB1_9BACL</name>
<keyword evidence="5 6" id="KW-0472">Membrane</keyword>
<evidence type="ECO:0000256" key="4">
    <source>
        <dbReference type="ARBA" id="ARBA00022989"/>
    </source>
</evidence>
<dbReference type="CDD" id="cd11484">
    <property type="entry name" value="SLC-NCS1sbd_CobB-like"/>
    <property type="match status" value="1"/>
</dbReference>
<dbReference type="Gene3D" id="1.10.4160.10">
    <property type="entry name" value="Hydantoin permease"/>
    <property type="match status" value="1"/>
</dbReference>
<gene>
    <name evidence="7" type="ORF">GRF59_10935</name>
</gene>
<keyword evidence="3 6" id="KW-0812">Transmembrane</keyword>
<dbReference type="InterPro" id="IPR001248">
    <property type="entry name" value="Pur-cyt_permease"/>
</dbReference>
<dbReference type="Pfam" id="PF02133">
    <property type="entry name" value="Transp_cyt_pur"/>
    <property type="match status" value="1"/>
</dbReference>
<dbReference type="GO" id="GO:0005886">
    <property type="term" value="C:plasma membrane"/>
    <property type="evidence" value="ECO:0007669"/>
    <property type="project" value="TreeGrafter"/>
</dbReference>
<reference evidence="7 8" key="1">
    <citation type="submission" date="2019-12" db="EMBL/GenBank/DDBJ databases">
        <title>Paenibacillus sp. nov., an endophytic bacterium isolated from the stem of Dendrobium.</title>
        <authorList>
            <person name="Zhao R."/>
        </authorList>
    </citation>
    <scope>NUCLEOTIDE SEQUENCE [LARGE SCALE GENOMIC DNA]</scope>
    <source>
        <strain evidence="7 8">HJL G12</strain>
    </source>
</reference>
<dbReference type="EMBL" id="WUBI01000001">
    <property type="protein sequence ID" value="MWV44147.1"/>
    <property type="molecule type" value="Genomic_DNA"/>
</dbReference>
<dbReference type="AlphaFoldDB" id="A0A7X3ILB1"/>
<dbReference type="PANTHER" id="PTHR30569:SF0">
    <property type="entry name" value="CYTOSINE PERMEASE"/>
    <property type="match status" value="1"/>
</dbReference>
<dbReference type="RefSeq" id="WP_160497593.1">
    <property type="nucleotide sequence ID" value="NZ_WUBI01000001.1"/>
</dbReference>
<accession>A0A7X3ILB1</accession>
<comment type="similarity">
    <text evidence="2">Belongs to the purine-cytosine permease (2.A.39) family.</text>
</comment>
<organism evidence="7 8">
    <name type="scientific">Paenibacillus dendrobii</name>
    <dbReference type="NCBI Taxonomy" id="2691084"/>
    <lineage>
        <taxon>Bacteria</taxon>
        <taxon>Bacillati</taxon>
        <taxon>Bacillota</taxon>
        <taxon>Bacilli</taxon>
        <taxon>Bacillales</taxon>
        <taxon>Paenibacillaceae</taxon>
        <taxon>Paenibacillus</taxon>
    </lineage>
</organism>
<feature type="transmembrane region" description="Helical" evidence="6">
    <location>
        <begin position="63"/>
        <end position="85"/>
    </location>
</feature>
<comment type="caution">
    <text evidence="7">The sequence shown here is derived from an EMBL/GenBank/DDBJ whole genome shotgun (WGS) entry which is preliminary data.</text>
</comment>
<dbReference type="InterPro" id="IPR030191">
    <property type="entry name" value="CodB"/>
</dbReference>
<evidence type="ECO:0000256" key="5">
    <source>
        <dbReference type="ARBA" id="ARBA00023136"/>
    </source>
</evidence>
<feature type="transmembrane region" description="Helical" evidence="6">
    <location>
        <begin position="317"/>
        <end position="335"/>
    </location>
</feature>
<evidence type="ECO:0000256" key="2">
    <source>
        <dbReference type="ARBA" id="ARBA00008974"/>
    </source>
</evidence>
<feature type="transmembrane region" description="Helical" evidence="6">
    <location>
        <begin position="169"/>
        <end position="189"/>
    </location>
</feature>
<feature type="transmembrane region" description="Helical" evidence="6">
    <location>
        <begin position="140"/>
        <end position="162"/>
    </location>
</feature>
<feature type="transmembrane region" description="Helical" evidence="6">
    <location>
        <begin position="379"/>
        <end position="397"/>
    </location>
</feature>
<evidence type="ECO:0000256" key="3">
    <source>
        <dbReference type="ARBA" id="ARBA00022692"/>
    </source>
</evidence>
<evidence type="ECO:0000256" key="6">
    <source>
        <dbReference type="SAM" id="Phobius"/>
    </source>
</evidence>
<dbReference type="Proteomes" id="UP000460318">
    <property type="component" value="Unassembled WGS sequence"/>
</dbReference>
<feature type="transmembrane region" description="Helical" evidence="6">
    <location>
        <begin position="201"/>
        <end position="225"/>
    </location>
</feature>
<feature type="transmembrane region" description="Helical" evidence="6">
    <location>
        <begin position="409"/>
        <end position="428"/>
    </location>
</feature>
<keyword evidence="4 6" id="KW-1133">Transmembrane helix</keyword>
<dbReference type="PANTHER" id="PTHR30569">
    <property type="entry name" value="CYTOSINE TRANSPORTER CODB"/>
    <property type="match status" value="1"/>
</dbReference>
<comment type="subcellular location">
    <subcellularLocation>
        <location evidence="1">Membrane</location>
        <topology evidence="1">Multi-pass membrane protein</topology>
    </subcellularLocation>
</comment>
<evidence type="ECO:0000313" key="7">
    <source>
        <dbReference type="EMBL" id="MWV44147.1"/>
    </source>
</evidence>
<feature type="transmembrane region" description="Helical" evidence="6">
    <location>
        <begin position="237"/>
        <end position="261"/>
    </location>
</feature>
<dbReference type="GO" id="GO:0015209">
    <property type="term" value="F:cytosine transmembrane transporter activity"/>
    <property type="evidence" value="ECO:0007669"/>
    <property type="project" value="InterPro"/>
</dbReference>
<protein>
    <submittedName>
        <fullName evidence="7">Cytosine permease</fullName>
    </submittedName>
</protein>
<keyword evidence="8" id="KW-1185">Reference proteome</keyword>
<feature type="transmembrane region" description="Helical" evidence="6">
    <location>
        <begin position="30"/>
        <end position="51"/>
    </location>
</feature>